<dbReference type="InterPro" id="IPR016073">
    <property type="entry name" value="Skp1_comp_POZ"/>
</dbReference>
<evidence type="ECO:0000256" key="1">
    <source>
        <dbReference type="ARBA" id="ARBA00004123"/>
    </source>
</evidence>
<proteinExistence type="inferred from homology"/>
<dbReference type="SUPFAM" id="SSF54695">
    <property type="entry name" value="POZ domain"/>
    <property type="match status" value="1"/>
</dbReference>
<evidence type="ECO:0000313" key="7">
    <source>
        <dbReference type="Proteomes" id="UP001154329"/>
    </source>
</evidence>
<evidence type="ECO:0000256" key="3">
    <source>
        <dbReference type="ARBA" id="ARBA00021347"/>
    </source>
</evidence>
<keyword evidence="7" id="KW-1185">Reference proteome</keyword>
<sequence>MADFNAKQQNQNDSKLDMGSGCLGPNSKYVKLISSDGRMFIVKREHALMSGTIKAMLEGPGKYTETDCNEINLKNIPSHILYHICLYFTYKYYYDFCTDSSSIDIPPFDIHPNIAVPLMMAANFLDC</sequence>
<name>A0A9P0J671_APHGO</name>
<evidence type="ECO:0000256" key="2">
    <source>
        <dbReference type="ARBA" id="ARBA00009993"/>
    </source>
</evidence>
<organism evidence="6 7">
    <name type="scientific">Aphis gossypii</name>
    <name type="common">Cotton aphid</name>
    <dbReference type="NCBI Taxonomy" id="80765"/>
    <lineage>
        <taxon>Eukaryota</taxon>
        <taxon>Metazoa</taxon>
        <taxon>Ecdysozoa</taxon>
        <taxon>Arthropoda</taxon>
        <taxon>Hexapoda</taxon>
        <taxon>Insecta</taxon>
        <taxon>Pterygota</taxon>
        <taxon>Neoptera</taxon>
        <taxon>Paraneoptera</taxon>
        <taxon>Hemiptera</taxon>
        <taxon>Sternorrhyncha</taxon>
        <taxon>Aphidomorpha</taxon>
        <taxon>Aphidoidea</taxon>
        <taxon>Aphididae</taxon>
        <taxon>Aphidini</taxon>
        <taxon>Aphis</taxon>
        <taxon>Aphis</taxon>
    </lineage>
</organism>
<dbReference type="AlphaFoldDB" id="A0A9P0J671"/>
<dbReference type="Gene3D" id="3.30.710.10">
    <property type="entry name" value="Potassium Channel Kv1.1, Chain A"/>
    <property type="match status" value="1"/>
</dbReference>
<dbReference type="InterPro" id="IPR011333">
    <property type="entry name" value="SKP1/BTB/POZ_sf"/>
</dbReference>
<comment type="subcellular location">
    <subcellularLocation>
        <location evidence="1">Nucleus</location>
    </subcellularLocation>
</comment>
<dbReference type="PANTHER" id="PTHR20648">
    <property type="entry name" value="ELONGIN-C"/>
    <property type="match status" value="1"/>
</dbReference>
<feature type="domain" description="SKP1 component POZ" evidence="5">
    <location>
        <begin position="29"/>
        <end position="90"/>
    </location>
</feature>
<dbReference type="FunFam" id="3.30.710.10:FF:000035">
    <property type="entry name" value="Elongin C transcription elongation factor"/>
    <property type="match status" value="1"/>
</dbReference>
<dbReference type="SMART" id="SM00512">
    <property type="entry name" value="Skp1"/>
    <property type="match status" value="1"/>
</dbReference>
<comment type="similarity">
    <text evidence="2">Belongs to the SKP1 family.</text>
</comment>
<dbReference type="Pfam" id="PF03931">
    <property type="entry name" value="Skp1_POZ"/>
    <property type="match status" value="1"/>
</dbReference>
<reference evidence="6" key="2">
    <citation type="submission" date="2022-10" db="EMBL/GenBank/DDBJ databases">
        <authorList>
            <consortium name="ENA_rothamsted_submissions"/>
            <consortium name="culmorum"/>
            <person name="King R."/>
        </authorList>
    </citation>
    <scope>NUCLEOTIDE SEQUENCE</scope>
</reference>
<dbReference type="EMBL" id="OU899036">
    <property type="protein sequence ID" value="CAH1731088.1"/>
    <property type="molecule type" value="Genomic_DNA"/>
</dbReference>
<evidence type="ECO:0000259" key="5">
    <source>
        <dbReference type="Pfam" id="PF03931"/>
    </source>
</evidence>
<keyword evidence="4" id="KW-0539">Nucleus</keyword>
<evidence type="ECO:0000256" key="4">
    <source>
        <dbReference type="ARBA" id="ARBA00023242"/>
    </source>
</evidence>
<evidence type="ECO:0000313" key="6">
    <source>
        <dbReference type="EMBL" id="CAH1731088.1"/>
    </source>
</evidence>
<dbReference type="GO" id="GO:0005634">
    <property type="term" value="C:nucleus"/>
    <property type="evidence" value="ECO:0007669"/>
    <property type="project" value="UniProtKB-SubCell"/>
</dbReference>
<accession>A0A9P0J671</accession>
<protein>
    <recommendedName>
        <fullName evidence="3">Elongin-C</fullName>
    </recommendedName>
</protein>
<dbReference type="CDD" id="cd18321">
    <property type="entry name" value="BTB_POZ_EloC"/>
    <property type="match status" value="1"/>
</dbReference>
<dbReference type="InterPro" id="IPR001232">
    <property type="entry name" value="SKP1-like"/>
</dbReference>
<dbReference type="Proteomes" id="UP001154329">
    <property type="component" value="Chromosome 3"/>
</dbReference>
<reference evidence="6" key="1">
    <citation type="submission" date="2022-02" db="EMBL/GenBank/DDBJ databases">
        <authorList>
            <person name="King R."/>
        </authorList>
    </citation>
    <scope>NUCLEOTIDE SEQUENCE</scope>
</reference>
<dbReference type="InterPro" id="IPR039948">
    <property type="entry name" value="ELC1"/>
</dbReference>
<dbReference type="GO" id="GO:0006511">
    <property type="term" value="P:ubiquitin-dependent protein catabolic process"/>
    <property type="evidence" value="ECO:0007669"/>
    <property type="project" value="InterPro"/>
</dbReference>
<gene>
    <name evidence="6" type="ORF">APHIGO_LOCUS7877</name>
</gene>